<evidence type="ECO:0008006" key="3">
    <source>
        <dbReference type="Google" id="ProtNLM"/>
    </source>
</evidence>
<protein>
    <recommendedName>
        <fullName evidence="3">Lipoprotein</fullName>
    </recommendedName>
</protein>
<comment type="caution">
    <text evidence="1">The sequence shown here is derived from an EMBL/GenBank/DDBJ whole genome shotgun (WGS) entry which is preliminary data.</text>
</comment>
<name>A0ABT1NVI2_9GAMM</name>
<dbReference type="PROSITE" id="PS51257">
    <property type="entry name" value="PROKAR_LIPOPROTEIN"/>
    <property type="match status" value="1"/>
</dbReference>
<gene>
    <name evidence="1" type="ORF">HXX02_00195</name>
</gene>
<organism evidence="1 2">
    <name type="scientific">Microbulbifer elongatus</name>
    <dbReference type="NCBI Taxonomy" id="86173"/>
    <lineage>
        <taxon>Bacteria</taxon>
        <taxon>Pseudomonadati</taxon>
        <taxon>Pseudomonadota</taxon>
        <taxon>Gammaproteobacteria</taxon>
        <taxon>Cellvibrionales</taxon>
        <taxon>Microbulbiferaceae</taxon>
        <taxon>Microbulbifer</taxon>
    </lineage>
</organism>
<evidence type="ECO:0000313" key="2">
    <source>
        <dbReference type="Proteomes" id="UP001205566"/>
    </source>
</evidence>
<sequence length="110" mass="12095">MKFSTFVFLLISSLMSGCTVVGMILDKKINDFENRDKSVLEKKRNDHSNLKSGFEADKKIVKAILESTGGKDGEGQVSDRNVPTHCRPPSVQVCSAKENLCICTKDGKSN</sequence>
<accession>A0ABT1NVI2</accession>
<evidence type="ECO:0000313" key="1">
    <source>
        <dbReference type="EMBL" id="MCQ3827855.1"/>
    </source>
</evidence>
<reference evidence="1" key="1">
    <citation type="thesis" date="2020" institute="Technische Universitat Dresden" country="Dresden, Germany">
        <title>The Agarolytic System of Microbulbifer elongatus PORT2, Isolated from Batu Karas, Pangandaran West Java Indonesia.</title>
        <authorList>
            <person name="Anggraeni S.R."/>
        </authorList>
    </citation>
    <scope>NUCLEOTIDE SEQUENCE</scope>
    <source>
        <strain evidence="1">PORT2</strain>
    </source>
</reference>
<dbReference type="Proteomes" id="UP001205566">
    <property type="component" value="Unassembled WGS sequence"/>
</dbReference>
<dbReference type="EMBL" id="JACASI010000006">
    <property type="protein sequence ID" value="MCQ3827855.1"/>
    <property type="molecule type" value="Genomic_DNA"/>
</dbReference>
<keyword evidence="2" id="KW-1185">Reference proteome</keyword>
<proteinExistence type="predicted"/>
<dbReference type="RefSeq" id="WP_255872790.1">
    <property type="nucleotide sequence ID" value="NZ_JACASI010000006.1"/>
</dbReference>